<evidence type="ECO:0000259" key="6">
    <source>
        <dbReference type="Pfam" id="PF05175"/>
    </source>
</evidence>
<evidence type="ECO:0000256" key="1">
    <source>
        <dbReference type="ARBA" id="ARBA00022603"/>
    </source>
</evidence>
<dbReference type="Proteomes" id="UP001597231">
    <property type="component" value="Unassembled WGS sequence"/>
</dbReference>
<dbReference type="GO" id="GO:0032259">
    <property type="term" value="P:methylation"/>
    <property type="evidence" value="ECO:0007669"/>
    <property type="project" value="UniProtKB-KW"/>
</dbReference>
<keyword evidence="2 5" id="KW-0808">Transferase</keyword>
<keyword evidence="9" id="KW-1185">Reference proteome</keyword>
<gene>
    <name evidence="5 8" type="primary">prmC</name>
    <name evidence="8" type="ORF">ACFQ38_01420</name>
</gene>
<dbReference type="PROSITE" id="PS00092">
    <property type="entry name" value="N6_MTASE"/>
    <property type="match status" value="1"/>
</dbReference>
<feature type="domain" description="Release factor glutamine methyltransferase N-terminal" evidence="7">
    <location>
        <begin position="7"/>
        <end position="75"/>
    </location>
</feature>
<dbReference type="EC" id="2.1.1.297" evidence="5"/>
<dbReference type="Gene3D" id="3.40.50.150">
    <property type="entry name" value="Vaccinia Virus protein VP39"/>
    <property type="match status" value="1"/>
</dbReference>
<evidence type="ECO:0000256" key="5">
    <source>
        <dbReference type="HAMAP-Rule" id="MF_02126"/>
    </source>
</evidence>
<feature type="binding site" evidence="5">
    <location>
        <begin position="123"/>
        <end position="127"/>
    </location>
    <ligand>
        <name>S-adenosyl-L-methionine</name>
        <dbReference type="ChEBI" id="CHEBI:59789"/>
    </ligand>
</feature>
<dbReference type="NCBIfam" id="TIGR03534">
    <property type="entry name" value="RF_mod_PrmC"/>
    <property type="match status" value="1"/>
</dbReference>
<evidence type="ECO:0000259" key="7">
    <source>
        <dbReference type="Pfam" id="PF17827"/>
    </source>
</evidence>
<dbReference type="GO" id="GO:0102559">
    <property type="term" value="F:peptide chain release factor N(5)-glutamine methyltransferase activity"/>
    <property type="evidence" value="ECO:0007669"/>
    <property type="project" value="UniProtKB-EC"/>
</dbReference>
<organism evidence="8 9">
    <name type="scientific">Sporosarcina contaminans</name>
    <dbReference type="NCBI Taxonomy" id="633403"/>
    <lineage>
        <taxon>Bacteria</taxon>
        <taxon>Bacillati</taxon>
        <taxon>Bacillota</taxon>
        <taxon>Bacilli</taxon>
        <taxon>Bacillales</taxon>
        <taxon>Caryophanaceae</taxon>
        <taxon>Sporosarcina</taxon>
    </lineage>
</organism>
<accession>A0ABW3TSQ2</accession>
<sequence length="284" mass="32174">MTERIYEAIKKASSLLSSKDLDENAAQLLMEFVTNKSGASLLADMREYLTKTQQTAFWKHTEELLTGKPIQHIIGYEMFYGRQFEVNGNVLIPRPETEELVENALKISMKLFETKDIHMADIGTGSGAIAISFKKEWPEATVAATDISEEALKVAERNAKKNEAEITFYQGNLTEPIKQQKWDVVLSNPPYIAPEESVAMSKTVVDFEPNHALFAEEDGLYFYKKLAKELPRVMKTPSLIGLEIGYQQGTAVRELFQKAFPEAQVEIIQDINGKDRMIFCEIHE</sequence>
<evidence type="ECO:0000313" key="9">
    <source>
        <dbReference type="Proteomes" id="UP001597231"/>
    </source>
</evidence>
<feature type="binding site" evidence="5">
    <location>
        <position position="188"/>
    </location>
    <ligand>
        <name>S-adenosyl-L-methionine</name>
        <dbReference type="ChEBI" id="CHEBI:59789"/>
    </ligand>
</feature>
<proteinExistence type="inferred from homology"/>
<dbReference type="InterPro" id="IPR004556">
    <property type="entry name" value="HemK-like"/>
</dbReference>
<dbReference type="CDD" id="cd02440">
    <property type="entry name" value="AdoMet_MTases"/>
    <property type="match status" value="1"/>
</dbReference>
<evidence type="ECO:0000256" key="4">
    <source>
        <dbReference type="ARBA" id="ARBA00048391"/>
    </source>
</evidence>
<feature type="binding site" evidence="5">
    <location>
        <position position="146"/>
    </location>
    <ligand>
        <name>S-adenosyl-L-methionine</name>
        <dbReference type="ChEBI" id="CHEBI:59789"/>
    </ligand>
</feature>
<dbReference type="EMBL" id="JBHTLT010000010">
    <property type="protein sequence ID" value="MFD1203791.1"/>
    <property type="molecule type" value="Genomic_DNA"/>
</dbReference>
<dbReference type="InterPro" id="IPR002052">
    <property type="entry name" value="DNA_methylase_N6_adenine_CS"/>
</dbReference>
<keyword evidence="3 5" id="KW-0949">S-adenosyl-L-methionine</keyword>
<comment type="function">
    <text evidence="5">Methylates the class 1 translation termination release factors RF1/PrfA and RF2/PrfB on the glutamine residue of the universally conserved GGQ motif.</text>
</comment>
<keyword evidence="1 5" id="KW-0489">Methyltransferase</keyword>
<dbReference type="Pfam" id="PF05175">
    <property type="entry name" value="MTS"/>
    <property type="match status" value="1"/>
</dbReference>
<dbReference type="HAMAP" id="MF_02126">
    <property type="entry name" value="RF_methyltr_PrmC"/>
    <property type="match status" value="1"/>
</dbReference>
<dbReference type="PANTHER" id="PTHR18895">
    <property type="entry name" value="HEMK METHYLTRANSFERASE"/>
    <property type="match status" value="1"/>
</dbReference>
<dbReference type="SUPFAM" id="SSF53335">
    <property type="entry name" value="S-adenosyl-L-methionine-dependent methyltransferases"/>
    <property type="match status" value="1"/>
</dbReference>
<comment type="catalytic activity">
    <reaction evidence="4 5">
        <text>L-glutaminyl-[peptide chain release factor] + S-adenosyl-L-methionine = N(5)-methyl-L-glutaminyl-[peptide chain release factor] + S-adenosyl-L-homocysteine + H(+)</text>
        <dbReference type="Rhea" id="RHEA:42896"/>
        <dbReference type="Rhea" id="RHEA-COMP:10271"/>
        <dbReference type="Rhea" id="RHEA-COMP:10272"/>
        <dbReference type="ChEBI" id="CHEBI:15378"/>
        <dbReference type="ChEBI" id="CHEBI:30011"/>
        <dbReference type="ChEBI" id="CHEBI:57856"/>
        <dbReference type="ChEBI" id="CHEBI:59789"/>
        <dbReference type="ChEBI" id="CHEBI:61891"/>
        <dbReference type="EC" id="2.1.1.297"/>
    </reaction>
</comment>
<dbReference type="Gene3D" id="1.10.8.10">
    <property type="entry name" value="DNA helicase RuvA subunit, C-terminal domain"/>
    <property type="match status" value="1"/>
</dbReference>
<comment type="caution">
    <text evidence="8">The sequence shown here is derived from an EMBL/GenBank/DDBJ whole genome shotgun (WGS) entry which is preliminary data.</text>
</comment>
<dbReference type="PANTHER" id="PTHR18895:SF74">
    <property type="entry name" value="MTRF1L RELEASE FACTOR GLUTAMINE METHYLTRANSFERASE"/>
    <property type="match status" value="1"/>
</dbReference>
<dbReference type="InterPro" id="IPR040758">
    <property type="entry name" value="PrmC_N"/>
</dbReference>
<evidence type="ECO:0000256" key="2">
    <source>
        <dbReference type="ARBA" id="ARBA00022679"/>
    </source>
</evidence>
<feature type="domain" description="Methyltransferase small" evidence="6">
    <location>
        <begin position="111"/>
        <end position="196"/>
    </location>
</feature>
<protein>
    <recommendedName>
        <fullName evidence="5">Release factor glutamine methyltransferase</fullName>
        <shortName evidence="5">RF MTase</shortName>
        <ecNumber evidence="5">2.1.1.297</ecNumber>
    </recommendedName>
    <alternativeName>
        <fullName evidence="5">N5-glutamine methyltransferase PrmC</fullName>
    </alternativeName>
    <alternativeName>
        <fullName evidence="5">Protein-(glutamine-N5) MTase PrmC</fullName>
    </alternativeName>
    <alternativeName>
        <fullName evidence="5">Protein-glutamine N-methyltransferase PrmC</fullName>
    </alternativeName>
</protein>
<dbReference type="RefSeq" id="WP_381479609.1">
    <property type="nucleotide sequence ID" value="NZ_JBHTLT010000010.1"/>
</dbReference>
<comment type="similarity">
    <text evidence="5">Belongs to the protein N5-glutamine methyltransferase family. PrmC subfamily.</text>
</comment>
<dbReference type="InterPro" id="IPR007848">
    <property type="entry name" value="Small_mtfrase_dom"/>
</dbReference>
<dbReference type="NCBIfam" id="TIGR00536">
    <property type="entry name" value="hemK_fam"/>
    <property type="match status" value="1"/>
</dbReference>
<reference evidence="9" key="1">
    <citation type="journal article" date="2019" name="Int. J. Syst. Evol. Microbiol.">
        <title>The Global Catalogue of Microorganisms (GCM) 10K type strain sequencing project: providing services to taxonomists for standard genome sequencing and annotation.</title>
        <authorList>
            <consortium name="The Broad Institute Genomics Platform"/>
            <consortium name="The Broad Institute Genome Sequencing Center for Infectious Disease"/>
            <person name="Wu L."/>
            <person name="Ma J."/>
        </authorList>
    </citation>
    <scope>NUCLEOTIDE SEQUENCE [LARGE SCALE GENOMIC DNA]</scope>
    <source>
        <strain evidence="9">CCUG 53915</strain>
    </source>
</reference>
<evidence type="ECO:0000313" key="8">
    <source>
        <dbReference type="EMBL" id="MFD1203791.1"/>
    </source>
</evidence>
<name>A0ABW3TSQ2_9BACL</name>
<comment type="caution">
    <text evidence="5">Lacks conserved residue(s) required for the propagation of feature annotation.</text>
</comment>
<dbReference type="Pfam" id="PF17827">
    <property type="entry name" value="PrmC_N"/>
    <property type="match status" value="1"/>
</dbReference>
<evidence type="ECO:0000256" key="3">
    <source>
        <dbReference type="ARBA" id="ARBA00022691"/>
    </source>
</evidence>
<dbReference type="InterPro" id="IPR019874">
    <property type="entry name" value="RF_methyltr_PrmC"/>
</dbReference>
<feature type="binding site" evidence="5">
    <location>
        <begin position="188"/>
        <end position="191"/>
    </location>
    <ligand>
        <name>substrate</name>
    </ligand>
</feature>
<dbReference type="InterPro" id="IPR029063">
    <property type="entry name" value="SAM-dependent_MTases_sf"/>
</dbReference>
<dbReference type="InterPro" id="IPR050320">
    <property type="entry name" value="N5-glutamine_MTase"/>
</dbReference>